<dbReference type="EMBL" id="CP098827">
    <property type="protein sequence ID" value="XBO72024.1"/>
    <property type="molecule type" value="Genomic_DNA"/>
</dbReference>
<organism evidence="7">
    <name type="scientific">Halomonas sp. RT37</name>
    <dbReference type="NCBI Taxonomy" id="2950872"/>
    <lineage>
        <taxon>Bacteria</taxon>
        <taxon>Pseudomonadati</taxon>
        <taxon>Pseudomonadota</taxon>
        <taxon>Gammaproteobacteria</taxon>
        <taxon>Oceanospirillales</taxon>
        <taxon>Halomonadaceae</taxon>
        <taxon>Halomonas</taxon>
    </lineage>
</organism>
<evidence type="ECO:0000256" key="3">
    <source>
        <dbReference type="ARBA" id="ARBA00022692"/>
    </source>
</evidence>
<protein>
    <submittedName>
        <fullName evidence="7">TerC/Alx family metal homeostasis membrane protein</fullName>
    </submittedName>
</protein>
<evidence type="ECO:0000313" key="7">
    <source>
        <dbReference type="EMBL" id="XBO72024.1"/>
    </source>
</evidence>
<sequence>MDFGFPSEAVVILGVTVVSSVWLDLFSHRNSEEVTLKNATAWSVFWISVALAFYGYLHFRYSEEFASLFLSGYVLEKALSIDNMMVFVAIFSSFGIKGILQHRILYYGIVGALVFRAAFVAAGTAVFGLSHWIELLFAAIVLWTGIKMFNGSEENDETIDYSHHWSVRLTKKLLPVFPRLVENKFLVKRSIADDVAEKEGFSLSRSAPLYATPLLLCLLCIEVSDIIFSFDSVPAIIAVTKEPFLVYSAVIFAILGLRNLYFMLAAAAKYLIHLEKAVALVLVFIAIKLGSSALGLYHIHHEVSLIVVLGLITLGVVASLLFPEKEQHASDP</sequence>
<accession>A0AAU7KKT8</accession>
<evidence type="ECO:0000256" key="2">
    <source>
        <dbReference type="ARBA" id="ARBA00007511"/>
    </source>
</evidence>
<evidence type="ECO:0000256" key="5">
    <source>
        <dbReference type="ARBA" id="ARBA00023136"/>
    </source>
</evidence>
<name>A0AAU7KKT8_9GAMM</name>
<dbReference type="RefSeq" id="WP_348827657.1">
    <property type="nucleotide sequence ID" value="NZ_CP098827.1"/>
</dbReference>
<dbReference type="GO" id="GO:0016020">
    <property type="term" value="C:membrane"/>
    <property type="evidence" value="ECO:0007669"/>
    <property type="project" value="UniProtKB-SubCell"/>
</dbReference>
<dbReference type="InterPro" id="IPR022369">
    <property type="entry name" value="Integral_membrane_TerC_rswitch"/>
</dbReference>
<comment type="similarity">
    <text evidence="2">Belongs to the TerC family.</text>
</comment>
<gene>
    <name evidence="7" type="ORF">NFG58_04755</name>
</gene>
<dbReference type="PANTHER" id="PTHR30238:SF0">
    <property type="entry name" value="THYLAKOID MEMBRANE PROTEIN TERC, CHLOROPLASTIC"/>
    <property type="match status" value="1"/>
</dbReference>
<keyword evidence="3 6" id="KW-0812">Transmembrane</keyword>
<keyword evidence="4 6" id="KW-1133">Transmembrane helix</keyword>
<evidence type="ECO:0000256" key="6">
    <source>
        <dbReference type="SAM" id="Phobius"/>
    </source>
</evidence>
<feature type="transmembrane region" description="Helical" evidence="6">
    <location>
        <begin position="79"/>
        <end position="97"/>
    </location>
</feature>
<evidence type="ECO:0000256" key="4">
    <source>
        <dbReference type="ARBA" id="ARBA00022989"/>
    </source>
</evidence>
<reference evidence="7" key="1">
    <citation type="submission" date="2022-06" db="EMBL/GenBank/DDBJ databases">
        <title>A novel DMS-producing enzyme.</title>
        <authorList>
            <person name="Zhang Y."/>
        </authorList>
    </citation>
    <scope>NUCLEOTIDE SEQUENCE</scope>
    <source>
        <strain evidence="7">RT37</strain>
    </source>
</reference>
<dbReference type="Pfam" id="PF03741">
    <property type="entry name" value="TerC"/>
    <property type="match status" value="1"/>
</dbReference>
<feature type="transmembrane region" description="Helical" evidence="6">
    <location>
        <begin position="214"/>
        <end position="238"/>
    </location>
</feature>
<feature type="transmembrane region" description="Helical" evidence="6">
    <location>
        <begin position="129"/>
        <end position="146"/>
    </location>
</feature>
<feature type="transmembrane region" description="Helical" evidence="6">
    <location>
        <begin position="277"/>
        <end position="297"/>
    </location>
</feature>
<feature type="transmembrane region" description="Helical" evidence="6">
    <location>
        <begin position="6"/>
        <end position="27"/>
    </location>
</feature>
<comment type="subcellular location">
    <subcellularLocation>
        <location evidence="1">Membrane</location>
        <topology evidence="1">Multi-pass membrane protein</topology>
    </subcellularLocation>
</comment>
<feature type="transmembrane region" description="Helical" evidence="6">
    <location>
        <begin position="244"/>
        <end position="265"/>
    </location>
</feature>
<keyword evidence="5 6" id="KW-0472">Membrane</keyword>
<evidence type="ECO:0000256" key="1">
    <source>
        <dbReference type="ARBA" id="ARBA00004141"/>
    </source>
</evidence>
<feature type="transmembrane region" description="Helical" evidence="6">
    <location>
        <begin position="303"/>
        <end position="322"/>
    </location>
</feature>
<proteinExistence type="inferred from homology"/>
<feature type="transmembrane region" description="Helical" evidence="6">
    <location>
        <begin position="104"/>
        <end position="123"/>
    </location>
</feature>
<dbReference type="NCBIfam" id="TIGR03718">
    <property type="entry name" value="R_switched_Alx"/>
    <property type="match status" value="1"/>
</dbReference>
<dbReference type="AlphaFoldDB" id="A0AAU7KKT8"/>
<feature type="transmembrane region" description="Helical" evidence="6">
    <location>
        <begin position="39"/>
        <end position="59"/>
    </location>
</feature>
<dbReference type="InterPro" id="IPR005496">
    <property type="entry name" value="Integral_membrane_TerC"/>
</dbReference>
<dbReference type="PANTHER" id="PTHR30238">
    <property type="entry name" value="MEMBRANE BOUND PREDICTED REDOX MODULATOR"/>
    <property type="match status" value="1"/>
</dbReference>